<dbReference type="SMART" id="SM01387">
    <property type="entry name" value="Ribosomal_S15"/>
    <property type="match status" value="1"/>
</dbReference>
<gene>
    <name evidence="4" type="ORF">DFA_02268</name>
</gene>
<dbReference type="PANTHER" id="PTHR23321:SF26">
    <property type="entry name" value="SMALL RIBOSOMAL SUBUNIT PROTEIN US15M"/>
    <property type="match status" value="1"/>
</dbReference>
<evidence type="ECO:0000256" key="3">
    <source>
        <dbReference type="ARBA" id="ARBA00023274"/>
    </source>
</evidence>
<keyword evidence="3" id="KW-0687">Ribonucleoprotein</keyword>
<dbReference type="Proteomes" id="UP000007797">
    <property type="component" value="Unassembled WGS sequence"/>
</dbReference>
<dbReference type="GeneID" id="14871176"/>
<evidence type="ECO:0000256" key="1">
    <source>
        <dbReference type="ARBA" id="ARBA00008434"/>
    </source>
</evidence>
<keyword evidence="5" id="KW-1185">Reference proteome</keyword>
<evidence type="ECO:0000313" key="4">
    <source>
        <dbReference type="EMBL" id="EGG19025.1"/>
    </source>
</evidence>
<dbReference type="GO" id="GO:0006412">
    <property type="term" value="P:translation"/>
    <property type="evidence" value="ECO:0007669"/>
    <property type="project" value="InterPro"/>
</dbReference>
<evidence type="ECO:0000313" key="5">
    <source>
        <dbReference type="Proteomes" id="UP000007797"/>
    </source>
</evidence>
<dbReference type="OrthoDB" id="441444at2759"/>
<dbReference type="RefSeq" id="XP_004366658.1">
    <property type="nucleotide sequence ID" value="XM_004366601.1"/>
</dbReference>
<dbReference type="GO" id="GO:0005840">
    <property type="term" value="C:ribosome"/>
    <property type="evidence" value="ECO:0007669"/>
    <property type="project" value="UniProtKB-KW"/>
</dbReference>
<keyword evidence="2" id="KW-0689">Ribosomal protein</keyword>
<dbReference type="GO" id="GO:0003735">
    <property type="term" value="F:structural constituent of ribosome"/>
    <property type="evidence" value="ECO:0007669"/>
    <property type="project" value="InterPro"/>
</dbReference>
<dbReference type="PANTHER" id="PTHR23321">
    <property type="entry name" value="RIBOSOMAL PROTEIN S15, BACTERIAL AND ORGANELLAR"/>
    <property type="match status" value="1"/>
</dbReference>
<dbReference type="InterPro" id="IPR009068">
    <property type="entry name" value="uS15_NS1_RNA-bd_sf"/>
</dbReference>
<proteinExistence type="inferred from homology"/>
<dbReference type="GO" id="GO:0005737">
    <property type="term" value="C:cytoplasm"/>
    <property type="evidence" value="ECO:0007669"/>
    <property type="project" value="UniProtKB-ARBA"/>
</dbReference>
<reference evidence="5" key="1">
    <citation type="journal article" date="2011" name="Genome Res.">
        <title>Phylogeny-wide analysis of social amoeba genomes highlights ancient origins for complex intercellular communication.</title>
        <authorList>
            <person name="Heidel A.J."/>
            <person name="Lawal H.M."/>
            <person name="Felder M."/>
            <person name="Schilde C."/>
            <person name="Helps N.R."/>
            <person name="Tunggal B."/>
            <person name="Rivero F."/>
            <person name="John U."/>
            <person name="Schleicher M."/>
            <person name="Eichinger L."/>
            <person name="Platzer M."/>
            <person name="Noegel A.A."/>
            <person name="Schaap P."/>
            <person name="Gloeckner G."/>
        </authorList>
    </citation>
    <scope>NUCLEOTIDE SEQUENCE [LARGE SCALE GENOMIC DNA]</scope>
    <source>
        <strain evidence="5">SH3</strain>
    </source>
</reference>
<dbReference type="AlphaFoldDB" id="F4PYZ6"/>
<accession>F4PYZ6</accession>
<dbReference type="GO" id="GO:1990904">
    <property type="term" value="C:ribonucleoprotein complex"/>
    <property type="evidence" value="ECO:0007669"/>
    <property type="project" value="UniProtKB-KW"/>
</dbReference>
<dbReference type="KEGG" id="dfa:DFA_02268"/>
<dbReference type="InterPro" id="IPR000589">
    <property type="entry name" value="Ribosomal_uS15"/>
</dbReference>
<dbReference type="Pfam" id="PF00312">
    <property type="entry name" value="Ribosomal_S15"/>
    <property type="match status" value="1"/>
</dbReference>
<evidence type="ECO:0000256" key="2">
    <source>
        <dbReference type="ARBA" id="ARBA00022980"/>
    </source>
</evidence>
<sequence length="583" mass="67293">MKGCMYDGEVDSLGLAFKKVPSLEKEEKGIREKEFKMMLKQTFSNLGRAALYRSSSSRLISSSFGYNGMKSFYSTSTKKDIDQQEENSLFQYDKPVDFAFLSKQFGVSFDKDALKKAADGVESYDIDNMPKAAKQLETLMRTEEGRKYLNILVADIKTSFGMDSEEVMAKTLDRVNQEFTKRAGEPIERLVERCQGKDTSLLQGSDREIYSDYIDAHPYVRYSRQLRLVMDIVDLVDVYNNSDSSTFGKAMSERFQVDTEKTTGDDVDYLAQSEDYQEDDTVLARSTRHDQLQGEILSMIKNDTLMHYLDRLFENASTQLFPVTSSSLSEAESQRRLEVAQEARLRLAQDALDEEEASDRPFMLADNKARSDDEEMAVTSLIPELDLLQPPEKQQQAKDPRDFLKYYRLYPKKIRNWIDYSHTPLGFFTELGVWYNFPSWYAKMYPAVAPEQLITESSSSTNEVTLPEDLRGQYRFGVTKEEAEILHPKLKEFLTFKHATQGEINQHRKKLCVQKYGNDHADTGSSSVQKTHVARNNKDNLAKRRIMLLQSQRKSMIDYLKRTNVEEYFRITKDLKIKNTLNI</sequence>
<comment type="similarity">
    <text evidence="1">Belongs to the universal ribosomal protein uS15 family.</text>
</comment>
<dbReference type="SUPFAM" id="SSF47060">
    <property type="entry name" value="S15/NS1 RNA-binding domain"/>
    <property type="match status" value="1"/>
</dbReference>
<dbReference type="EMBL" id="GL883016">
    <property type="protein sequence ID" value="EGG19025.1"/>
    <property type="molecule type" value="Genomic_DNA"/>
</dbReference>
<dbReference type="Gene3D" id="1.10.287.10">
    <property type="entry name" value="S15/NS1, RNA-binding"/>
    <property type="match status" value="1"/>
</dbReference>
<dbReference type="STRING" id="1054147.F4PYZ6"/>
<dbReference type="InterPro" id="IPR005290">
    <property type="entry name" value="Ribosomal_uS15_bac-type"/>
</dbReference>
<dbReference type="OMA" id="WYNLPTW"/>
<protein>
    <submittedName>
        <fullName evidence="4">Uncharacterized protein</fullName>
    </submittedName>
</protein>
<name>F4PYZ6_CACFS</name>
<organism evidence="4 5">
    <name type="scientific">Cavenderia fasciculata</name>
    <name type="common">Slime mold</name>
    <name type="synonym">Dictyostelium fasciculatum</name>
    <dbReference type="NCBI Taxonomy" id="261658"/>
    <lineage>
        <taxon>Eukaryota</taxon>
        <taxon>Amoebozoa</taxon>
        <taxon>Evosea</taxon>
        <taxon>Eumycetozoa</taxon>
        <taxon>Dictyostelia</taxon>
        <taxon>Acytosteliales</taxon>
        <taxon>Cavenderiaceae</taxon>
        <taxon>Cavenderia</taxon>
    </lineage>
</organism>